<sequence>MPIIKFLFLTLFFIINLLYANDVEYNLHLSNNTPYEKEAVFLEVNLTQVDQSKVMLFQFSLKASSNYEFHQVGFKEREKYHDLRHEYLYLIYPKKSGQVLLEFEMRKSITDDDKVAYSISGDRDNVKGLQKKDIKVEVMPLSLEVKAIPKGTDLVGDFTLTAKLDRKSTEAYDPVNLNVLLKGKGYISPFKLLKDSENYKLFTQNPKFKTFHTSNGSTSSLEWHYAISAKENFGIDKRVLKAFNPLNEKVYELVLPSYDVKVKQIDEASLLDKEDYPAKSEGIDW</sequence>
<dbReference type="AlphaFoldDB" id="A0A6S6SS95"/>
<organism evidence="1">
    <name type="scientific">uncultured Sulfurovum sp</name>
    <dbReference type="NCBI Taxonomy" id="269237"/>
    <lineage>
        <taxon>Bacteria</taxon>
        <taxon>Pseudomonadati</taxon>
        <taxon>Campylobacterota</taxon>
        <taxon>Epsilonproteobacteria</taxon>
        <taxon>Campylobacterales</taxon>
        <taxon>Sulfurovaceae</taxon>
        <taxon>Sulfurovum</taxon>
        <taxon>environmental samples</taxon>
    </lineage>
</organism>
<reference evidence="1" key="1">
    <citation type="submission" date="2020-01" db="EMBL/GenBank/DDBJ databases">
        <authorList>
            <person name="Meier V. D."/>
            <person name="Meier V D."/>
        </authorList>
    </citation>
    <scope>NUCLEOTIDE SEQUENCE</scope>
    <source>
        <strain evidence="1">HLG_WM_MAG_03</strain>
    </source>
</reference>
<proteinExistence type="predicted"/>
<evidence type="ECO:0000313" key="1">
    <source>
        <dbReference type="EMBL" id="CAA6813379.1"/>
    </source>
</evidence>
<feature type="non-terminal residue" evidence="1">
    <location>
        <position position="285"/>
    </location>
</feature>
<protein>
    <recommendedName>
        <fullName evidence="2">BatD</fullName>
    </recommendedName>
</protein>
<accession>A0A6S6SS95</accession>
<dbReference type="EMBL" id="CACVAR010000228">
    <property type="protein sequence ID" value="CAA6813379.1"/>
    <property type="molecule type" value="Genomic_DNA"/>
</dbReference>
<name>A0A6S6SS95_9BACT</name>
<evidence type="ECO:0008006" key="2">
    <source>
        <dbReference type="Google" id="ProtNLM"/>
    </source>
</evidence>
<gene>
    <name evidence="1" type="ORF">HELGO_WM42942</name>
</gene>